<name>A0A9Q1BT30_HOLLE</name>
<evidence type="ECO:0000313" key="4">
    <source>
        <dbReference type="EMBL" id="KAJ8032168.1"/>
    </source>
</evidence>
<reference evidence="4" key="1">
    <citation type="submission" date="2021-10" db="EMBL/GenBank/DDBJ databases">
        <title>Tropical sea cucumber genome reveals ecological adaptation and Cuvierian tubules defense mechanism.</title>
        <authorList>
            <person name="Chen T."/>
        </authorList>
    </citation>
    <scope>NUCLEOTIDE SEQUENCE</scope>
    <source>
        <strain evidence="4">Nanhai2018</strain>
        <tissue evidence="4">Muscle</tissue>
    </source>
</reference>
<dbReference type="SMART" id="SM00054">
    <property type="entry name" value="EFh"/>
    <property type="match status" value="4"/>
</dbReference>
<dbReference type="AlphaFoldDB" id="A0A9Q1BT30"/>
<proteinExistence type="predicted"/>
<dbReference type="GO" id="GO:0005509">
    <property type="term" value="F:calcium ion binding"/>
    <property type="evidence" value="ECO:0007669"/>
    <property type="project" value="InterPro"/>
</dbReference>
<dbReference type="Gene3D" id="1.10.238.10">
    <property type="entry name" value="EF-hand"/>
    <property type="match status" value="1"/>
</dbReference>
<feature type="domain" description="EF-hand" evidence="3">
    <location>
        <begin position="73"/>
        <end position="108"/>
    </location>
</feature>
<evidence type="ECO:0000313" key="5">
    <source>
        <dbReference type="Proteomes" id="UP001152320"/>
    </source>
</evidence>
<keyword evidence="5" id="KW-1185">Reference proteome</keyword>
<gene>
    <name evidence="4" type="ORF">HOLleu_25617</name>
</gene>
<sequence>MGRSLIIGSVVCIACLSYVASVPLTEQRQNSNSKSPRDLFTLYDVNKDNHLDAYELVLLAVRDQSAISEQLDVIISMVNDVFDNLEQDGDGKIAFSEFETLFAGPADFATNAEVLGMYQLFDLNRDGNLSVTEVALALFDGALTADNRKNIEAVDTDSNGRISYAEFASAMRQHPVVSTSVQ</sequence>
<dbReference type="Pfam" id="PF13499">
    <property type="entry name" value="EF-hand_7"/>
    <property type="match status" value="2"/>
</dbReference>
<dbReference type="OrthoDB" id="418595at2759"/>
<evidence type="ECO:0000256" key="1">
    <source>
        <dbReference type="ARBA" id="ARBA00022837"/>
    </source>
</evidence>
<feature type="signal peptide" evidence="2">
    <location>
        <begin position="1"/>
        <end position="21"/>
    </location>
</feature>
<protein>
    <submittedName>
        <fullName evidence="4">Calmodulin-like protein 30</fullName>
    </submittedName>
</protein>
<organism evidence="4 5">
    <name type="scientific">Holothuria leucospilota</name>
    <name type="common">Black long sea cucumber</name>
    <name type="synonym">Mertensiothuria leucospilota</name>
    <dbReference type="NCBI Taxonomy" id="206669"/>
    <lineage>
        <taxon>Eukaryota</taxon>
        <taxon>Metazoa</taxon>
        <taxon>Echinodermata</taxon>
        <taxon>Eleutherozoa</taxon>
        <taxon>Echinozoa</taxon>
        <taxon>Holothuroidea</taxon>
        <taxon>Aspidochirotacea</taxon>
        <taxon>Aspidochirotida</taxon>
        <taxon>Holothuriidae</taxon>
        <taxon>Holothuria</taxon>
    </lineage>
</organism>
<feature type="chain" id="PRO_5040300211" evidence="2">
    <location>
        <begin position="22"/>
        <end position="182"/>
    </location>
</feature>
<dbReference type="PROSITE" id="PS50222">
    <property type="entry name" value="EF_HAND_2"/>
    <property type="match status" value="2"/>
</dbReference>
<dbReference type="InterPro" id="IPR011992">
    <property type="entry name" value="EF-hand-dom_pair"/>
</dbReference>
<keyword evidence="2" id="KW-0732">Signal</keyword>
<accession>A0A9Q1BT30</accession>
<dbReference type="EMBL" id="JAIZAY010000012">
    <property type="protein sequence ID" value="KAJ8032168.1"/>
    <property type="molecule type" value="Genomic_DNA"/>
</dbReference>
<keyword evidence="1" id="KW-0106">Calcium</keyword>
<dbReference type="PROSITE" id="PS00018">
    <property type="entry name" value="EF_HAND_1"/>
    <property type="match status" value="2"/>
</dbReference>
<dbReference type="Proteomes" id="UP001152320">
    <property type="component" value="Chromosome 12"/>
</dbReference>
<evidence type="ECO:0000259" key="3">
    <source>
        <dbReference type="PROSITE" id="PS50222"/>
    </source>
</evidence>
<dbReference type="InterPro" id="IPR002048">
    <property type="entry name" value="EF_hand_dom"/>
</dbReference>
<comment type="caution">
    <text evidence="4">The sequence shown here is derived from an EMBL/GenBank/DDBJ whole genome shotgun (WGS) entry which is preliminary data.</text>
</comment>
<feature type="domain" description="EF-hand" evidence="3">
    <location>
        <begin position="142"/>
        <end position="177"/>
    </location>
</feature>
<dbReference type="InterPro" id="IPR018247">
    <property type="entry name" value="EF_Hand_1_Ca_BS"/>
</dbReference>
<dbReference type="SUPFAM" id="SSF47473">
    <property type="entry name" value="EF-hand"/>
    <property type="match status" value="1"/>
</dbReference>
<evidence type="ECO:0000256" key="2">
    <source>
        <dbReference type="SAM" id="SignalP"/>
    </source>
</evidence>